<dbReference type="InterPro" id="IPR024528">
    <property type="entry name" value="ThrE_2"/>
</dbReference>
<evidence type="ECO:0000259" key="8">
    <source>
        <dbReference type="Pfam" id="PF06738"/>
    </source>
</evidence>
<comment type="subcellular location">
    <subcellularLocation>
        <location evidence="1">Cell membrane</location>
        <topology evidence="1">Multi-pass membrane protein</topology>
    </subcellularLocation>
</comment>
<evidence type="ECO:0000256" key="7">
    <source>
        <dbReference type="SAM" id="Phobius"/>
    </source>
</evidence>
<dbReference type="InterPro" id="IPR050539">
    <property type="entry name" value="ThrE_Dicarb/AminoAcid_Exp"/>
</dbReference>
<feature type="transmembrane region" description="Helical" evidence="7">
    <location>
        <begin position="123"/>
        <end position="141"/>
    </location>
</feature>
<dbReference type="GO" id="GO:0022857">
    <property type="term" value="F:transmembrane transporter activity"/>
    <property type="evidence" value="ECO:0007669"/>
    <property type="project" value="InterPro"/>
</dbReference>
<evidence type="ECO:0000259" key="9">
    <source>
        <dbReference type="Pfam" id="PF12821"/>
    </source>
</evidence>
<dbReference type="GO" id="GO:0005886">
    <property type="term" value="C:plasma membrane"/>
    <property type="evidence" value="ECO:0007669"/>
    <property type="project" value="UniProtKB-SubCell"/>
</dbReference>
<accession>A0A5C4U297</accession>
<keyword evidence="4 7" id="KW-1133">Transmembrane helix</keyword>
<evidence type="ECO:0000256" key="2">
    <source>
        <dbReference type="ARBA" id="ARBA00022475"/>
    </source>
</evidence>
<dbReference type="AlphaFoldDB" id="A0A5C4U297"/>
<feature type="transmembrane region" description="Helical" evidence="7">
    <location>
        <begin position="243"/>
        <end position="265"/>
    </location>
</feature>
<organism evidence="10 11">
    <name type="scientific">Corynebacterium tapiri</name>
    <dbReference type="NCBI Taxonomy" id="1448266"/>
    <lineage>
        <taxon>Bacteria</taxon>
        <taxon>Bacillati</taxon>
        <taxon>Actinomycetota</taxon>
        <taxon>Actinomycetes</taxon>
        <taxon>Mycobacteriales</taxon>
        <taxon>Corynebacteriaceae</taxon>
        <taxon>Corynebacterium</taxon>
    </lineage>
</organism>
<keyword evidence="5 7" id="KW-0472">Membrane</keyword>
<reference evidence="10 11" key="1">
    <citation type="submission" date="2019-06" db="EMBL/GenBank/DDBJ databases">
        <authorList>
            <person name="Li J."/>
        </authorList>
    </citation>
    <scope>NUCLEOTIDE SEQUENCE [LARGE SCALE GENOMIC DNA]</scope>
    <source>
        <strain evidence="10 11">LMG 28165</strain>
    </source>
</reference>
<dbReference type="Pfam" id="PF06738">
    <property type="entry name" value="ThrE"/>
    <property type="match status" value="1"/>
</dbReference>
<dbReference type="Proteomes" id="UP000312032">
    <property type="component" value="Unassembled WGS sequence"/>
</dbReference>
<dbReference type="EMBL" id="VDHJ01000027">
    <property type="protein sequence ID" value="TNL94356.1"/>
    <property type="molecule type" value="Genomic_DNA"/>
</dbReference>
<gene>
    <name evidence="10" type="ORF">FHE74_10500</name>
</gene>
<keyword evidence="3 7" id="KW-0812">Transmembrane</keyword>
<evidence type="ECO:0000256" key="5">
    <source>
        <dbReference type="ARBA" id="ARBA00023136"/>
    </source>
</evidence>
<evidence type="ECO:0000256" key="6">
    <source>
        <dbReference type="ARBA" id="ARBA00034125"/>
    </source>
</evidence>
<feature type="transmembrane region" description="Helical" evidence="7">
    <location>
        <begin position="207"/>
        <end position="231"/>
    </location>
</feature>
<proteinExistence type="inferred from homology"/>
<dbReference type="GO" id="GO:0015744">
    <property type="term" value="P:succinate transport"/>
    <property type="evidence" value="ECO:0007669"/>
    <property type="project" value="TreeGrafter"/>
</dbReference>
<dbReference type="InterPro" id="IPR010619">
    <property type="entry name" value="ThrE-like_N"/>
</dbReference>
<dbReference type="Pfam" id="PF12821">
    <property type="entry name" value="ThrE_2"/>
    <property type="match status" value="1"/>
</dbReference>
<comment type="similarity">
    <text evidence="6">Belongs to the ThrE exporter (TC 2.A.79) family.</text>
</comment>
<feature type="domain" description="Threonine/serine exporter-like N-terminal" evidence="8">
    <location>
        <begin position="19"/>
        <end position="260"/>
    </location>
</feature>
<evidence type="ECO:0000313" key="11">
    <source>
        <dbReference type="Proteomes" id="UP000312032"/>
    </source>
</evidence>
<dbReference type="PANTHER" id="PTHR34390:SF2">
    <property type="entry name" value="SUCCINATE TRANSPORTER SUBUNIT YJJP-RELATED"/>
    <property type="match status" value="1"/>
</dbReference>
<comment type="caution">
    <text evidence="10">The sequence shown here is derived from an EMBL/GenBank/DDBJ whole genome shotgun (WGS) entry which is preliminary data.</text>
</comment>
<evidence type="ECO:0000313" key="10">
    <source>
        <dbReference type="EMBL" id="TNL94356.1"/>
    </source>
</evidence>
<dbReference type="PANTHER" id="PTHR34390">
    <property type="entry name" value="UPF0442 PROTEIN YJJB-RELATED"/>
    <property type="match status" value="1"/>
</dbReference>
<feature type="transmembrane region" description="Helical" evidence="7">
    <location>
        <begin position="305"/>
        <end position="323"/>
    </location>
</feature>
<evidence type="ECO:0000256" key="4">
    <source>
        <dbReference type="ARBA" id="ARBA00022989"/>
    </source>
</evidence>
<evidence type="ECO:0000256" key="1">
    <source>
        <dbReference type="ARBA" id="ARBA00004651"/>
    </source>
</evidence>
<sequence>MNDHISDTERETMGIEADAVLRLGIMLMSSGSAGYRVIRAMKRAARSLGYTQLHAIITVTTIAVTFHRGPHFRTVVYNVDNPGVDASRIEALEDLTRHLPERMTAEDLNARLDLIEATVRKRWSTWVICAAAAVACASFAILNGFEWHVCLVVGVAAALGKLAQHVAGAKHMRQLAGVAAGGVIAPLAYWAITSATAALGWVEPEFLAPGFVASVLFLIPGFPLFTSMIDLSRFDFPAGISRFAWALSVITCALLSVSLVSWVVGLRPDAPDSSASLYGPLVLALASFTGVAGFAFMFNSSRRMIILAAFIGMVGNLVKLGIVAGGSSIYLAVLLGGLTVGLLGFVVARLNHIPRVTTTVPAALIMIPGTSMFRAMAAVNGVDMDEVVRNGALSSTTVITIGAGLVLARMLTDRDWMFGHHIELGRRHA</sequence>
<feature type="domain" description="Threonine/Serine exporter ThrE" evidence="9">
    <location>
        <begin position="285"/>
        <end position="409"/>
    </location>
</feature>
<feature type="transmembrane region" description="Helical" evidence="7">
    <location>
        <begin position="277"/>
        <end position="298"/>
    </location>
</feature>
<feature type="transmembrane region" description="Helical" evidence="7">
    <location>
        <begin position="360"/>
        <end position="379"/>
    </location>
</feature>
<feature type="transmembrane region" description="Helical" evidence="7">
    <location>
        <begin position="329"/>
        <end position="348"/>
    </location>
</feature>
<feature type="transmembrane region" description="Helical" evidence="7">
    <location>
        <begin position="391"/>
        <end position="411"/>
    </location>
</feature>
<evidence type="ECO:0000256" key="3">
    <source>
        <dbReference type="ARBA" id="ARBA00022692"/>
    </source>
</evidence>
<feature type="transmembrane region" description="Helical" evidence="7">
    <location>
        <begin position="175"/>
        <end position="201"/>
    </location>
</feature>
<name>A0A5C4U297_9CORY</name>
<dbReference type="RefSeq" id="WP_139466460.1">
    <property type="nucleotide sequence ID" value="NZ_VDHJ01000027.1"/>
</dbReference>
<dbReference type="OrthoDB" id="2148488at2"/>
<keyword evidence="11" id="KW-1185">Reference proteome</keyword>
<keyword evidence="2" id="KW-1003">Cell membrane</keyword>
<protein>
    <submittedName>
        <fullName evidence="10">Threonine/serine exporter family protein</fullName>
    </submittedName>
</protein>